<organism evidence="3">
    <name type="scientific">bioreactor metagenome</name>
    <dbReference type="NCBI Taxonomy" id="1076179"/>
    <lineage>
        <taxon>unclassified sequences</taxon>
        <taxon>metagenomes</taxon>
        <taxon>ecological metagenomes</taxon>
    </lineage>
</organism>
<dbReference type="Pfam" id="PF19313">
    <property type="entry name" value="DUF5916"/>
    <property type="match status" value="1"/>
</dbReference>
<dbReference type="GO" id="GO:0016052">
    <property type="term" value="P:carbohydrate catabolic process"/>
    <property type="evidence" value="ECO:0007669"/>
    <property type="project" value="InterPro"/>
</dbReference>
<name>A0A644VFN7_9ZZZZ</name>
<dbReference type="GO" id="GO:0030246">
    <property type="term" value="F:carbohydrate binding"/>
    <property type="evidence" value="ECO:0007669"/>
    <property type="project" value="InterPro"/>
</dbReference>
<comment type="caution">
    <text evidence="3">The sequence shown here is derived from an EMBL/GenBank/DDBJ whole genome shotgun (WGS) entry which is preliminary data.</text>
</comment>
<dbReference type="CDD" id="cd09618">
    <property type="entry name" value="CBM9_like_2"/>
    <property type="match status" value="1"/>
</dbReference>
<dbReference type="InterPro" id="IPR010502">
    <property type="entry name" value="Carb-bd_dom_fam9"/>
</dbReference>
<reference evidence="3" key="1">
    <citation type="submission" date="2019-08" db="EMBL/GenBank/DDBJ databases">
        <authorList>
            <person name="Kucharzyk K."/>
            <person name="Murdoch R.W."/>
            <person name="Higgins S."/>
            <person name="Loffler F."/>
        </authorList>
    </citation>
    <scope>NUCLEOTIDE SEQUENCE</scope>
</reference>
<dbReference type="InterPro" id="IPR045670">
    <property type="entry name" value="DUF5916"/>
</dbReference>
<dbReference type="Gene3D" id="2.60.40.1190">
    <property type="match status" value="1"/>
</dbReference>
<protein>
    <submittedName>
        <fullName evidence="3">Uncharacterized protein</fullName>
    </submittedName>
</protein>
<accession>A0A644VFN7</accession>
<evidence type="ECO:0000259" key="1">
    <source>
        <dbReference type="Pfam" id="PF06452"/>
    </source>
</evidence>
<dbReference type="EMBL" id="VSSQ01000297">
    <property type="protein sequence ID" value="MPL90204.1"/>
    <property type="molecule type" value="Genomic_DNA"/>
</dbReference>
<feature type="domain" description="Carbohydrate-binding" evidence="1">
    <location>
        <begin position="40"/>
        <end position="212"/>
    </location>
</feature>
<dbReference type="GO" id="GO:0004553">
    <property type="term" value="F:hydrolase activity, hydrolyzing O-glycosyl compounds"/>
    <property type="evidence" value="ECO:0007669"/>
    <property type="project" value="InterPro"/>
</dbReference>
<feature type="domain" description="DUF5916" evidence="2">
    <location>
        <begin position="237"/>
        <end position="333"/>
    </location>
</feature>
<sequence length="720" mass="82984">MDKNFFFTLSLIILFSLPAFSQTSNPGSIQATKVSDPLHIDGNLAKTIWQNAIPVTNFRQSEPSEGAEPTELTKVAVLYDTHNIYFGVWCFDSQPDKLSAKQMTRDFEWGSDDDIEIMISPFNDNRNGYLFVTNPNGAMADSWLGGDGGRHNIDWNGVWNVRVTRDEKGWFAEFAIPFSTLKFKKEETQTWSVNFERNIRRKNEQVRWQGWSRQYGIENITQSGKLEGLRNIRQKERLEITPYITTGLEWESDKPKGSLKAGGEINYDISPTLKLNFTLNTDFAQVESDRREVNLSRFSIFYPEKRQFFLEGSTYFDMSVSSARLFYSRRIGIDQDSFIPILGGGRLFGKINKTSIGIMTLQTAAKGETEWANSSVIRVKQDIFEESSVGFITTQKFSNGYYSSMYGTDFTYNTSRFMGDKNLMAGFSGAITLENPGKVGSDNSKNATYHVFLFYPNDIWSFNAGFNSVQENFKPALGFVNRTNFKRLYSRLEYKPRFKKMPDFIRSFSFELFDLEYFINDRTGVTETFAMEMRPFGINFKSGDYFGINYEYHQDNPHEEFKLIDGIIIPKGEYNDNNFSAEFHSFDGRAINAGAEYERGSFYTGMRSNIEIYLNLSINRHLSIGADWSRNNLDLPEGYFKVNELGGRVNYAFNPRLNTSVFAQWNNEDEEVILNYRINWIPKIGSFFYFVVNQNIDTSGNSIKFTRTTLLAKLIWRFAI</sequence>
<gene>
    <name evidence="3" type="ORF">SDC9_36251</name>
</gene>
<dbReference type="AlphaFoldDB" id="A0A644VFN7"/>
<evidence type="ECO:0000259" key="2">
    <source>
        <dbReference type="Pfam" id="PF19313"/>
    </source>
</evidence>
<proteinExistence type="predicted"/>
<dbReference type="Pfam" id="PF06452">
    <property type="entry name" value="CBM9_1"/>
    <property type="match status" value="1"/>
</dbReference>
<dbReference type="SUPFAM" id="SSF49344">
    <property type="entry name" value="CBD9-like"/>
    <property type="match status" value="1"/>
</dbReference>
<evidence type="ECO:0000313" key="3">
    <source>
        <dbReference type="EMBL" id="MPL90204.1"/>
    </source>
</evidence>